<dbReference type="PANTHER" id="PTHR21349">
    <property type="entry name" value="50S RIBOSOMAL PROTEIN L21"/>
    <property type="match status" value="1"/>
</dbReference>
<evidence type="ECO:0000256" key="2">
    <source>
        <dbReference type="ARBA" id="ARBA00044129"/>
    </source>
</evidence>
<comment type="similarity">
    <text evidence="1">Belongs to the bacterial ribosomal protein bL21 family.</text>
</comment>
<dbReference type="EMBL" id="KN824279">
    <property type="protein sequence ID" value="KIM32827.1"/>
    <property type="molecule type" value="Genomic_DNA"/>
</dbReference>
<dbReference type="HOGENOM" id="CLU_061463_5_3_1"/>
<dbReference type="GO" id="GO:0003735">
    <property type="term" value="F:structural constituent of ribosome"/>
    <property type="evidence" value="ECO:0007669"/>
    <property type="project" value="TreeGrafter"/>
</dbReference>
<dbReference type="OrthoDB" id="5994at2759"/>
<accession>A0A0C2XVB3</accession>
<dbReference type="AlphaFoldDB" id="A0A0C2XVB3"/>
<protein>
    <recommendedName>
        <fullName evidence="2">Large ribosomal subunit protein bL21m</fullName>
    </recommendedName>
</protein>
<reference evidence="3 4" key="1">
    <citation type="submission" date="2014-04" db="EMBL/GenBank/DDBJ databases">
        <authorList>
            <consortium name="DOE Joint Genome Institute"/>
            <person name="Kuo A."/>
            <person name="Zuccaro A."/>
            <person name="Kohler A."/>
            <person name="Nagy L.G."/>
            <person name="Floudas D."/>
            <person name="Copeland A."/>
            <person name="Barry K.W."/>
            <person name="Cichocki N."/>
            <person name="Veneault-Fourrey C."/>
            <person name="LaButti K."/>
            <person name="Lindquist E.A."/>
            <person name="Lipzen A."/>
            <person name="Lundell T."/>
            <person name="Morin E."/>
            <person name="Murat C."/>
            <person name="Sun H."/>
            <person name="Tunlid A."/>
            <person name="Henrissat B."/>
            <person name="Grigoriev I.V."/>
            <person name="Hibbett D.S."/>
            <person name="Martin F."/>
            <person name="Nordberg H.P."/>
            <person name="Cantor M.N."/>
            <person name="Hua S.X."/>
        </authorList>
    </citation>
    <scope>NUCLEOTIDE SEQUENCE [LARGE SCALE GENOMIC DNA]</scope>
    <source>
        <strain evidence="3 4">MAFF 305830</strain>
    </source>
</reference>
<dbReference type="SUPFAM" id="SSF141091">
    <property type="entry name" value="L21p-like"/>
    <property type="match status" value="1"/>
</dbReference>
<dbReference type="Pfam" id="PF00829">
    <property type="entry name" value="Ribosomal_L21p"/>
    <property type="match status" value="1"/>
</dbReference>
<dbReference type="STRING" id="933852.A0A0C2XVB3"/>
<evidence type="ECO:0000313" key="3">
    <source>
        <dbReference type="EMBL" id="KIM32827.1"/>
    </source>
</evidence>
<keyword evidence="4" id="KW-1185">Reference proteome</keyword>
<gene>
    <name evidence="3" type="ORF">M408DRAFT_326554</name>
</gene>
<evidence type="ECO:0000313" key="4">
    <source>
        <dbReference type="Proteomes" id="UP000054097"/>
    </source>
</evidence>
<evidence type="ECO:0000256" key="1">
    <source>
        <dbReference type="ARBA" id="ARBA00008563"/>
    </source>
</evidence>
<sequence>MATLAALKMPLRTMATAVQRPLLANNIKEATQLLRSQPSHYIVASLVGKRLILTPRDLVTVPRLKDVNVGDVLQLNAIEELGSREYTLRGSPFIPEDVVSVTATVVEHTKGLMERIVKFKRRKGYKKTFRHKQTYTRLRVNDISIAKP</sequence>
<dbReference type="InterPro" id="IPR028909">
    <property type="entry name" value="bL21-like"/>
</dbReference>
<dbReference type="InterPro" id="IPR036164">
    <property type="entry name" value="bL21-like_sf"/>
</dbReference>
<name>A0A0C2XVB3_SERVB</name>
<reference evidence="4" key="2">
    <citation type="submission" date="2015-01" db="EMBL/GenBank/DDBJ databases">
        <title>Evolutionary Origins and Diversification of the Mycorrhizal Mutualists.</title>
        <authorList>
            <consortium name="DOE Joint Genome Institute"/>
            <consortium name="Mycorrhizal Genomics Consortium"/>
            <person name="Kohler A."/>
            <person name="Kuo A."/>
            <person name="Nagy L.G."/>
            <person name="Floudas D."/>
            <person name="Copeland A."/>
            <person name="Barry K.W."/>
            <person name="Cichocki N."/>
            <person name="Veneault-Fourrey C."/>
            <person name="LaButti K."/>
            <person name="Lindquist E.A."/>
            <person name="Lipzen A."/>
            <person name="Lundell T."/>
            <person name="Morin E."/>
            <person name="Murat C."/>
            <person name="Riley R."/>
            <person name="Ohm R."/>
            <person name="Sun H."/>
            <person name="Tunlid A."/>
            <person name="Henrissat B."/>
            <person name="Grigoriev I.V."/>
            <person name="Hibbett D.S."/>
            <person name="Martin F."/>
        </authorList>
    </citation>
    <scope>NUCLEOTIDE SEQUENCE [LARGE SCALE GENOMIC DNA]</scope>
    <source>
        <strain evidence="4">MAFF 305830</strain>
    </source>
</reference>
<proteinExistence type="inferred from homology"/>
<dbReference type="GO" id="GO:0005762">
    <property type="term" value="C:mitochondrial large ribosomal subunit"/>
    <property type="evidence" value="ECO:0007669"/>
    <property type="project" value="TreeGrafter"/>
</dbReference>
<dbReference type="PANTHER" id="PTHR21349:SF0">
    <property type="entry name" value="LARGE RIBOSOMAL SUBUNIT PROTEIN BL21M"/>
    <property type="match status" value="1"/>
</dbReference>
<dbReference type="Proteomes" id="UP000054097">
    <property type="component" value="Unassembled WGS sequence"/>
</dbReference>
<organism evidence="3 4">
    <name type="scientific">Serendipita vermifera MAFF 305830</name>
    <dbReference type="NCBI Taxonomy" id="933852"/>
    <lineage>
        <taxon>Eukaryota</taxon>
        <taxon>Fungi</taxon>
        <taxon>Dikarya</taxon>
        <taxon>Basidiomycota</taxon>
        <taxon>Agaricomycotina</taxon>
        <taxon>Agaricomycetes</taxon>
        <taxon>Sebacinales</taxon>
        <taxon>Serendipitaceae</taxon>
        <taxon>Serendipita</taxon>
    </lineage>
</organism>